<comment type="caution">
    <text evidence="2">The sequence shown here is derived from an EMBL/GenBank/DDBJ whole genome shotgun (WGS) entry which is preliminary data.</text>
</comment>
<proteinExistence type="predicted"/>
<sequence>MEKRQVTPMLILQGDPEIVLILFQLKDAPSLYHLINSSRNHLEPWLPWIREIHSLQAVEGYITRSLFDFSKGRQLHFGIWHQARLTGSVTVERIDTNSRIAELGYWLAPAYTGKGWMKRSVSQVIQYLFERHNINRVEIRCETDNKASNQVAQRLGFQLEGTLRQGAWKDGRFVDLHLYSLLRCHWKSPVDHCFTQINPPTLRT</sequence>
<dbReference type="PANTHER" id="PTHR43441">
    <property type="entry name" value="RIBOSOMAL-PROTEIN-SERINE ACETYLTRANSFERASE"/>
    <property type="match status" value="1"/>
</dbReference>
<feature type="domain" description="N-acetyltransferase" evidence="1">
    <location>
        <begin position="18"/>
        <end position="185"/>
    </location>
</feature>
<keyword evidence="2" id="KW-0808">Transferase</keyword>
<dbReference type="InterPro" id="IPR016181">
    <property type="entry name" value="Acyl_CoA_acyltransferase"/>
</dbReference>
<dbReference type="GO" id="GO:1990189">
    <property type="term" value="F:protein N-terminal-serine acetyltransferase activity"/>
    <property type="evidence" value="ECO:0007669"/>
    <property type="project" value="TreeGrafter"/>
</dbReference>
<accession>A0A2T4ZDH8</accession>
<dbReference type="Gene3D" id="3.40.630.30">
    <property type="match status" value="1"/>
</dbReference>
<protein>
    <submittedName>
        <fullName evidence="2">Ribosomal-protein-serine acetyltransferase</fullName>
    </submittedName>
</protein>
<organism evidence="2 3">
    <name type="scientific">Desmospora activa DSM 45169</name>
    <dbReference type="NCBI Taxonomy" id="1121389"/>
    <lineage>
        <taxon>Bacteria</taxon>
        <taxon>Bacillati</taxon>
        <taxon>Bacillota</taxon>
        <taxon>Bacilli</taxon>
        <taxon>Bacillales</taxon>
        <taxon>Thermoactinomycetaceae</taxon>
        <taxon>Desmospora</taxon>
    </lineage>
</organism>
<dbReference type="InterPro" id="IPR051908">
    <property type="entry name" value="Ribosomal_N-acetyltransferase"/>
</dbReference>
<keyword evidence="3" id="KW-1185">Reference proteome</keyword>
<dbReference type="PANTHER" id="PTHR43441:SF11">
    <property type="entry name" value="RIBOSOMAL-PROTEIN-SERINE ACETYLTRANSFERASE"/>
    <property type="match status" value="1"/>
</dbReference>
<reference evidence="2 3" key="1">
    <citation type="submission" date="2018-04" db="EMBL/GenBank/DDBJ databases">
        <title>Genomic Encyclopedia of Archaeal and Bacterial Type Strains, Phase II (KMG-II): from individual species to whole genera.</title>
        <authorList>
            <person name="Goeker M."/>
        </authorList>
    </citation>
    <scope>NUCLEOTIDE SEQUENCE [LARGE SCALE GENOMIC DNA]</scope>
    <source>
        <strain evidence="2 3">DSM 45169</strain>
    </source>
</reference>
<dbReference type="InterPro" id="IPR000182">
    <property type="entry name" value="GNAT_dom"/>
</dbReference>
<evidence type="ECO:0000259" key="1">
    <source>
        <dbReference type="PROSITE" id="PS51186"/>
    </source>
</evidence>
<dbReference type="PROSITE" id="PS51186">
    <property type="entry name" value="GNAT"/>
    <property type="match status" value="1"/>
</dbReference>
<gene>
    <name evidence="2" type="ORF">C8J48_2574</name>
</gene>
<dbReference type="Proteomes" id="UP000241639">
    <property type="component" value="Unassembled WGS sequence"/>
</dbReference>
<dbReference type="GO" id="GO:0008999">
    <property type="term" value="F:protein-N-terminal-alanine acetyltransferase activity"/>
    <property type="evidence" value="ECO:0007669"/>
    <property type="project" value="TreeGrafter"/>
</dbReference>
<name>A0A2T4ZDH8_9BACL</name>
<dbReference type="EMBL" id="PZZP01000001">
    <property type="protein sequence ID" value="PTM59937.1"/>
    <property type="molecule type" value="Genomic_DNA"/>
</dbReference>
<dbReference type="SUPFAM" id="SSF55729">
    <property type="entry name" value="Acyl-CoA N-acyltransferases (Nat)"/>
    <property type="match status" value="1"/>
</dbReference>
<evidence type="ECO:0000313" key="3">
    <source>
        <dbReference type="Proteomes" id="UP000241639"/>
    </source>
</evidence>
<dbReference type="GO" id="GO:0005737">
    <property type="term" value="C:cytoplasm"/>
    <property type="evidence" value="ECO:0007669"/>
    <property type="project" value="TreeGrafter"/>
</dbReference>
<dbReference type="RefSeq" id="WP_170105461.1">
    <property type="nucleotide sequence ID" value="NZ_PZZP01000001.1"/>
</dbReference>
<dbReference type="AlphaFoldDB" id="A0A2T4ZDH8"/>
<dbReference type="Pfam" id="PF13302">
    <property type="entry name" value="Acetyltransf_3"/>
    <property type="match status" value="1"/>
</dbReference>
<evidence type="ECO:0000313" key="2">
    <source>
        <dbReference type="EMBL" id="PTM59937.1"/>
    </source>
</evidence>